<dbReference type="Gene3D" id="2.60.40.10">
    <property type="entry name" value="Immunoglobulins"/>
    <property type="match status" value="3"/>
</dbReference>
<dbReference type="EMBL" id="VLPL01000006">
    <property type="protein sequence ID" value="TSJ41893.1"/>
    <property type="molecule type" value="Genomic_DNA"/>
</dbReference>
<keyword evidence="5" id="KW-1185">Reference proteome</keyword>
<dbReference type="Pfam" id="PF13573">
    <property type="entry name" value="SprB"/>
    <property type="match status" value="14"/>
</dbReference>
<proteinExistence type="predicted"/>
<dbReference type="NCBIfam" id="TIGR04183">
    <property type="entry name" value="Por_Secre_tail"/>
    <property type="match status" value="1"/>
</dbReference>
<dbReference type="Pfam" id="PF18962">
    <property type="entry name" value="Por_Secre_tail"/>
    <property type="match status" value="1"/>
</dbReference>
<dbReference type="Proteomes" id="UP000316008">
    <property type="component" value="Unassembled WGS sequence"/>
</dbReference>
<feature type="domain" description="Secretion system C-terminal sorting" evidence="3">
    <location>
        <begin position="1665"/>
        <end position="1732"/>
    </location>
</feature>
<name>A0A556MPL8_9FLAO</name>
<reference evidence="4 5" key="1">
    <citation type="submission" date="2019-07" db="EMBL/GenBank/DDBJ databases">
        <authorList>
            <person name="Huq M.A."/>
        </authorList>
    </citation>
    <scope>NUCLEOTIDE SEQUENCE [LARGE SCALE GENOMIC DNA]</scope>
    <source>
        <strain evidence="4 5">MAH-3</strain>
    </source>
</reference>
<dbReference type="InterPro" id="IPR025667">
    <property type="entry name" value="SprB_repeat"/>
</dbReference>
<evidence type="ECO:0000313" key="4">
    <source>
        <dbReference type="EMBL" id="TSJ41893.1"/>
    </source>
</evidence>
<evidence type="ECO:0000256" key="2">
    <source>
        <dbReference type="SAM" id="SignalP"/>
    </source>
</evidence>
<feature type="signal peptide" evidence="2">
    <location>
        <begin position="1"/>
        <end position="21"/>
    </location>
</feature>
<dbReference type="InterPro" id="IPR013783">
    <property type="entry name" value="Ig-like_fold"/>
</dbReference>
<evidence type="ECO:0000256" key="1">
    <source>
        <dbReference type="ARBA" id="ARBA00022729"/>
    </source>
</evidence>
<feature type="chain" id="PRO_5022204380" evidence="2">
    <location>
        <begin position="22"/>
        <end position="1734"/>
    </location>
</feature>
<dbReference type="OrthoDB" id="9805017at2"/>
<comment type="caution">
    <text evidence="4">The sequence shown here is derived from an EMBL/GenBank/DDBJ whole genome shotgun (WGS) entry which is preliminary data.</text>
</comment>
<dbReference type="Gene3D" id="2.60.40.740">
    <property type="match status" value="8"/>
</dbReference>
<protein>
    <submittedName>
        <fullName evidence="4">T9SS type A sorting domain-containing protein</fullName>
    </submittedName>
</protein>
<accession>A0A556MPL8</accession>
<evidence type="ECO:0000259" key="3">
    <source>
        <dbReference type="Pfam" id="PF18962"/>
    </source>
</evidence>
<sequence>MKKMKFLTLITLLFTGFNGIAQTQFWSDDFEDAGSPSSGSRTLSLSEFYCTGAAYFTRTTGSSPAINAAYSGFANSKFFAAADIDRGPTCSSNSISPGQSITWSSINISGKSGLSFKGFFGAESSAVFQGLFFANSTNNFTMDSMAIEYRIDGGAWQKIIGIYPNDATASGGRFALDTDNNRIGDGTLLGNTLSEFSANISGTGTTLDLRFDIFLNNGAPGSISIDNFRLFETPSCTAPVITANPPNRSICVNGNTTFTGAATGATALQWQVNTGSGFTDITNGGVYSNATTNTLTIIGATAGMNGYQYRLVAINGVASCFTNSNAGTLNISNITSSSAQNNVSCNGISNGSAAVSPTGGIGSYTYSWSPSGGTASIATGLSAGSYTVTITDAISCQITKNFTITQPPVLNGTTVVTNVTCFGGNTGAINLTPSGGTPGYTFNWVSGPTTEDRTSLTAGSYSVTITDANGCTKTVSSITVTQPAAAISGTTVVTNVACNGGNTGAINLTPTGGVGPYTFNWGGGVTAEDRTSLTAGSYSVTITDANGCTGIVNATVTQPTAISGTTVVTNVACNGGNTGAINLTPTGGVGPYTYNWGGGVTTEDRTSLTAGAYSVTITDANGCTGTVNATVTQPTAISGTTVVTNVACFGGNTGAINLTPTGGVGPYTYNWGGGVTSEDRTSLTAGSYSVTITDANGCTGTVSPTVTQPAAAVSGTTVVTNVACNGGNTGAINLTPTGGVGPYTFNWGGGVTTEDRTSLTAGSYSVTITDANGCTGTVSPTVTQPTAISLTASSQTNVSCNGGANGAAAVNAATGGAGGYTYNWTPGNPTGDGTTSVTGLTAGTWTCTVTDANACVASVNFTVTQPTAISLTAATQTNVSCNGGANGAAAVNAATGGAGGYTYNWTPGNPIGDGTTSVSGLTAGTWTCTVTDANACVASVNFTVTQPTAISLTAASQTNVACNGGSTGAAAVNAATGGAGGYTYDWTPGTPTGDGTVSVTGLAAGTYTVTVTDANACTASQSFTITEPTAISLTASSQTNVSCNGGANGAAAVNAATGGAGGYTYDWTPGNPTGDGTVSVTGLAAGTYTVTVTDANACTASQSFTITEPTAISLTAASQTNVACSGGSTGAATVNAATGGAGGYTYDWTPGTPTGDGTVSVTDLAAGTYTVTVTDANACTASQSFTITEPTAISLTAASQTNVACNGGSTGAATVNAATGGAGGYTYDWTPGNPTGDGTTAVTDLAAGTYTVTVTDANACTASQSFTITEPTAISLTAASQTNVACNGGSTGAATVNAATGGAGGYTYDWTPGNPTGDGTTAVTDLAAGTYTVTVTDANACTASQSFTITEPTAISITTDSQTDVSCNGSTDGAASINAPVGGTPGYTYDWAPGTPTGDGTASVTDLAAGTYTVTVTDANGCTADQTFTITQPAAITNSFSASDCDSYTWNSQTYTTSGTYTQVLTSALGCDSTVTLNLTLNFSTSETLNVTACESYTLNSQTYTTSGTFTQTLSNALGCDSTITLNLIINTADADTTVVTACDSLVWNGQTFTTSGFYTMSFTNMNGCDSIENLDLTIVPSPVAGITSLDVITLQASGTGTYQWITCAGQELTGETNATFTATSNGSYAVVVSNGSCSDTSDCVVISHVGLNEYKGSFGVTLTPNPTQNNVKVTFTGSNEASIIIYDAKGKVVMSVDHAQTGEVLSVEAFERGVYLVHIVTNSGSHTERLVKQ</sequence>
<keyword evidence="1 2" id="KW-0732">Signal</keyword>
<gene>
    <name evidence="4" type="ORF">FO442_12435</name>
</gene>
<dbReference type="InterPro" id="IPR026444">
    <property type="entry name" value="Secre_tail"/>
</dbReference>
<evidence type="ECO:0000313" key="5">
    <source>
        <dbReference type="Proteomes" id="UP000316008"/>
    </source>
</evidence>
<organism evidence="4 5">
    <name type="scientific">Fluviicola chungangensis</name>
    <dbReference type="NCBI Taxonomy" id="2597671"/>
    <lineage>
        <taxon>Bacteria</taxon>
        <taxon>Pseudomonadati</taxon>
        <taxon>Bacteroidota</taxon>
        <taxon>Flavobacteriia</taxon>
        <taxon>Flavobacteriales</taxon>
        <taxon>Crocinitomicaceae</taxon>
        <taxon>Fluviicola</taxon>
    </lineage>
</organism>